<dbReference type="STRING" id="65357.A0A024G661"/>
<evidence type="ECO:0000256" key="1">
    <source>
        <dbReference type="ARBA" id="ARBA00022723"/>
    </source>
</evidence>
<keyword evidence="3" id="KW-0862">Zinc</keyword>
<comment type="caution">
    <text evidence="7">The sequence shown here is derived from an EMBL/GenBank/DDBJ whole genome shotgun (WGS) entry which is preliminary data.</text>
</comment>
<dbReference type="EMBL" id="CAIX01000024">
    <property type="protein sequence ID" value="CCI41800.1"/>
    <property type="molecule type" value="Genomic_DNA"/>
</dbReference>
<dbReference type="PROSITE" id="PS50135">
    <property type="entry name" value="ZF_ZZ_2"/>
    <property type="match status" value="1"/>
</dbReference>
<evidence type="ECO:0000256" key="4">
    <source>
        <dbReference type="PROSITE-ProRule" id="PRU00228"/>
    </source>
</evidence>
<feature type="region of interest" description="Disordered" evidence="5">
    <location>
        <begin position="388"/>
        <end position="426"/>
    </location>
</feature>
<evidence type="ECO:0000313" key="7">
    <source>
        <dbReference type="EMBL" id="CCI41800.1"/>
    </source>
</evidence>
<reference evidence="7 8" key="1">
    <citation type="submission" date="2012-05" db="EMBL/GenBank/DDBJ databases">
        <title>Recombination and specialization in a pathogen metapopulation.</title>
        <authorList>
            <person name="Gardiner A."/>
            <person name="Kemen E."/>
            <person name="Schultz-Larsen T."/>
            <person name="MacLean D."/>
            <person name="Van Oosterhout C."/>
            <person name="Jones J.D.G."/>
        </authorList>
    </citation>
    <scope>NUCLEOTIDE SEQUENCE [LARGE SCALE GENOMIC DNA]</scope>
    <source>
        <strain evidence="7 8">Ac Nc2</strain>
    </source>
</reference>
<feature type="compositionally biased region" description="Polar residues" evidence="5">
    <location>
        <begin position="483"/>
        <end position="496"/>
    </location>
</feature>
<dbReference type="GO" id="GO:0008270">
    <property type="term" value="F:zinc ion binding"/>
    <property type="evidence" value="ECO:0007669"/>
    <property type="project" value="UniProtKB-KW"/>
</dbReference>
<dbReference type="SUPFAM" id="SSF57850">
    <property type="entry name" value="RING/U-box"/>
    <property type="match status" value="1"/>
</dbReference>
<dbReference type="Proteomes" id="UP000053237">
    <property type="component" value="Unassembled WGS sequence"/>
</dbReference>
<name>A0A024G661_9STRA</name>
<keyword evidence="8" id="KW-1185">Reference proteome</keyword>
<feature type="compositionally biased region" description="Polar residues" evidence="5">
    <location>
        <begin position="388"/>
        <end position="402"/>
    </location>
</feature>
<proteinExistence type="predicted"/>
<evidence type="ECO:0000259" key="6">
    <source>
        <dbReference type="PROSITE" id="PS50135"/>
    </source>
</evidence>
<accession>A0A024G661</accession>
<organism evidence="7 8">
    <name type="scientific">Albugo candida</name>
    <dbReference type="NCBI Taxonomy" id="65357"/>
    <lineage>
        <taxon>Eukaryota</taxon>
        <taxon>Sar</taxon>
        <taxon>Stramenopiles</taxon>
        <taxon>Oomycota</taxon>
        <taxon>Peronosporomycetes</taxon>
        <taxon>Albuginales</taxon>
        <taxon>Albuginaceae</taxon>
        <taxon>Albugo</taxon>
    </lineage>
</organism>
<evidence type="ECO:0000256" key="3">
    <source>
        <dbReference type="ARBA" id="ARBA00022833"/>
    </source>
</evidence>
<feature type="domain" description="ZZ-type" evidence="6">
    <location>
        <begin position="214"/>
        <end position="267"/>
    </location>
</feature>
<dbReference type="SMART" id="SM00291">
    <property type="entry name" value="ZnF_ZZ"/>
    <property type="match status" value="1"/>
</dbReference>
<protein>
    <recommendedName>
        <fullName evidence="6">ZZ-type domain-containing protein</fullName>
    </recommendedName>
</protein>
<sequence>MKGLSRNKYSTVLQPQEVLPVSAKSPCHSTVSAEAKAVAFKHVSEESKRKRGSKGRFRSSVKSIVIASQIRRQMSRFSLVNVIGRHGSVETDTRGSRPSVTSLIELNKQLYEETKKRSEEEQHYFFGPQLHIFDGKDRVRVMHGERKIQKNAKRVWMVSEPISMERSSTTTLEDFPEASARSTFIGGTVNTIAAASRFLGKKVAQMKTTVAYLNEDSFCDGCGMDPILGNMYTCSRCENYHLCEGCYQLGLHGYEDSVLLRSLREDFAIKNAMEICRKQVPEKVFEVLMKQVCKGQVDKFNFMSAWISKVVTGQPVAELSARGIEIPNLDYGARCILVEELTPVLAERNDMEICMEWFCAESDTDRSLGGNKNLETLRIWVSTDENSKSPFLTKTGNTSDNESVSGSSSMGSPGCPGSPHSPSMSLDVAPAVDVLSSPSAASHTDTTGNQFPDTPLSIQETLESHGYLSDDGEDSGLSSASDIQTHTISGRTSAGEPTNGIAL</sequence>
<dbReference type="InterPro" id="IPR043145">
    <property type="entry name" value="Znf_ZZ_sf"/>
</dbReference>
<feature type="region of interest" description="Disordered" evidence="5">
    <location>
        <begin position="466"/>
        <end position="503"/>
    </location>
</feature>
<keyword evidence="2 4" id="KW-0863">Zinc-finger</keyword>
<evidence type="ECO:0000256" key="2">
    <source>
        <dbReference type="ARBA" id="ARBA00022771"/>
    </source>
</evidence>
<dbReference type="Pfam" id="PF00569">
    <property type="entry name" value="ZZ"/>
    <property type="match status" value="1"/>
</dbReference>
<dbReference type="CDD" id="cd02249">
    <property type="entry name" value="ZZ"/>
    <property type="match status" value="1"/>
</dbReference>
<dbReference type="InParanoid" id="A0A024G661"/>
<dbReference type="Gene3D" id="3.30.60.90">
    <property type="match status" value="1"/>
</dbReference>
<keyword evidence="1" id="KW-0479">Metal-binding</keyword>
<dbReference type="InterPro" id="IPR000433">
    <property type="entry name" value="Znf_ZZ"/>
</dbReference>
<feature type="region of interest" description="Disordered" evidence="5">
    <location>
        <begin position="437"/>
        <end position="456"/>
    </location>
</feature>
<dbReference type="AlphaFoldDB" id="A0A024G661"/>
<evidence type="ECO:0000256" key="5">
    <source>
        <dbReference type="SAM" id="MobiDB-lite"/>
    </source>
</evidence>
<dbReference type="OrthoDB" id="2122982at2759"/>
<feature type="compositionally biased region" description="Low complexity" evidence="5">
    <location>
        <begin position="403"/>
        <end position="425"/>
    </location>
</feature>
<evidence type="ECO:0000313" key="8">
    <source>
        <dbReference type="Proteomes" id="UP000053237"/>
    </source>
</evidence>
<gene>
    <name evidence="7" type="ORF">BN9_025840</name>
</gene>